<name>A0A2M8L3H9_9BACT</name>
<dbReference type="PANTHER" id="PTHR15394">
    <property type="entry name" value="SERINE HYDROLASE RBBP9"/>
    <property type="match status" value="1"/>
</dbReference>
<evidence type="ECO:0000313" key="1">
    <source>
        <dbReference type="EMBL" id="PJE67475.1"/>
    </source>
</evidence>
<accession>A0A2M8L3H9</accession>
<dbReference type="PANTHER" id="PTHR15394:SF3">
    <property type="entry name" value="SERINE HYDROLASE RBBP9"/>
    <property type="match status" value="1"/>
</dbReference>
<evidence type="ECO:0000313" key="2">
    <source>
        <dbReference type="Proteomes" id="UP000231474"/>
    </source>
</evidence>
<dbReference type="AlphaFoldDB" id="A0A2M8L3H9"/>
<dbReference type="InterPro" id="IPR010662">
    <property type="entry name" value="RBBP9/YdeN"/>
</dbReference>
<dbReference type="SUPFAM" id="SSF53474">
    <property type="entry name" value="alpha/beta-Hydrolases"/>
    <property type="match status" value="1"/>
</dbReference>
<dbReference type="Gene3D" id="3.40.50.1820">
    <property type="entry name" value="alpha/beta hydrolase"/>
    <property type="match status" value="1"/>
</dbReference>
<sequence length="237" mass="27093">MVGRWSLEPSIVVRIHAPKQNLGSFTLNLLKGIQAGQPRCENSMAKRIFIVHGWGESPRNDWVPWAKRELEKRGYRVYAPEMPDTEHPKIKAWVTHLAKKVGEADKNTILVGHSIGCQTILRYLQTLPEDRKVDKVILIAGWGGKLILDIEEEEEIAKPWLETPIDYASARKKANLFIAIFSDNDPYVPLKENAELYKEKLGAKIIIEKRKGHFNEGYGIKKLPVLMKILEWSTKGF</sequence>
<dbReference type="InterPro" id="IPR029058">
    <property type="entry name" value="AB_hydrolase_fold"/>
</dbReference>
<gene>
    <name evidence="1" type="ORF">COU95_02225</name>
</gene>
<comment type="caution">
    <text evidence="1">The sequence shown here is derived from an EMBL/GenBank/DDBJ whole genome shotgun (WGS) entry which is preliminary data.</text>
</comment>
<proteinExistence type="predicted"/>
<dbReference type="Pfam" id="PF06821">
    <property type="entry name" value="Ser_hydrolase"/>
    <property type="match status" value="1"/>
</dbReference>
<protein>
    <recommendedName>
        <fullName evidence="3">Alpha/beta hydrolase</fullName>
    </recommendedName>
</protein>
<dbReference type="GO" id="GO:0016787">
    <property type="term" value="F:hydrolase activity"/>
    <property type="evidence" value="ECO:0007669"/>
    <property type="project" value="InterPro"/>
</dbReference>
<reference evidence="2" key="1">
    <citation type="submission" date="2017-09" db="EMBL/GenBank/DDBJ databases">
        <title>Depth-based differentiation of microbial function through sediment-hosted aquifers and enrichment of novel symbionts in the deep terrestrial subsurface.</title>
        <authorList>
            <person name="Probst A.J."/>
            <person name="Ladd B."/>
            <person name="Jarett J.K."/>
            <person name="Geller-Mcgrath D.E."/>
            <person name="Sieber C.M.K."/>
            <person name="Emerson J.B."/>
            <person name="Anantharaman K."/>
            <person name="Thomas B.C."/>
            <person name="Malmstrom R."/>
            <person name="Stieglmeier M."/>
            <person name="Klingl A."/>
            <person name="Woyke T."/>
            <person name="Ryan C.M."/>
            <person name="Banfield J.F."/>
        </authorList>
    </citation>
    <scope>NUCLEOTIDE SEQUENCE [LARGE SCALE GENOMIC DNA]</scope>
</reference>
<evidence type="ECO:0008006" key="3">
    <source>
        <dbReference type="Google" id="ProtNLM"/>
    </source>
</evidence>
<dbReference type="Proteomes" id="UP000231474">
    <property type="component" value="Unassembled WGS sequence"/>
</dbReference>
<organism evidence="1 2">
    <name type="scientific">Candidatus Shapirobacteria bacterium CG10_big_fil_rev_8_21_14_0_10_40_9</name>
    <dbReference type="NCBI Taxonomy" id="1974888"/>
    <lineage>
        <taxon>Bacteria</taxon>
        <taxon>Candidatus Shapironibacteriota</taxon>
    </lineage>
</organism>
<dbReference type="EMBL" id="PFEK01000044">
    <property type="protein sequence ID" value="PJE67475.1"/>
    <property type="molecule type" value="Genomic_DNA"/>
</dbReference>